<accession>A0A5J4WSA5</accession>
<feature type="chain" id="PRO_5023821404" description="Right handed beta helix domain-containing protein" evidence="1">
    <location>
        <begin position="19"/>
        <end position="1341"/>
    </location>
</feature>
<comment type="caution">
    <text evidence="2">The sequence shown here is derived from an EMBL/GenBank/DDBJ whole genome shotgun (WGS) entry which is preliminary data.</text>
</comment>
<evidence type="ECO:0008006" key="4">
    <source>
        <dbReference type="Google" id="ProtNLM"/>
    </source>
</evidence>
<evidence type="ECO:0000256" key="1">
    <source>
        <dbReference type="SAM" id="SignalP"/>
    </source>
</evidence>
<proteinExistence type="predicted"/>
<protein>
    <recommendedName>
        <fullName evidence="4">Right handed beta helix domain-containing protein</fullName>
    </recommendedName>
</protein>
<organism evidence="2 3">
    <name type="scientific">Streblomastix strix</name>
    <dbReference type="NCBI Taxonomy" id="222440"/>
    <lineage>
        <taxon>Eukaryota</taxon>
        <taxon>Metamonada</taxon>
        <taxon>Preaxostyla</taxon>
        <taxon>Oxymonadida</taxon>
        <taxon>Streblomastigidae</taxon>
        <taxon>Streblomastix</taxon>
    </lineage>
</organism>
<evidence type="ECO:0000313" key="3">
    <source>
        <dbReference type="Proteomes" id="UP000324800"/>
    </source>
</evidence>
<evidence type="ECO:0000313" key="2">
    <source>
        <dbReference type="EMBL" id="KAA6396979.1"/>
    </source>
</evidence>
<dbReference type="SUPFAM" id="SSF51126">
    <property type="entry name" value="Pectin lyase-like"/>
    <property type="match status" value="3"/>
</dbReference>
<dbReference type="EMBL" id="SNRW01001293">
    <property type="protein sequence ID" value="KAA6396979.1"/>
    <property type="molecule type" value="Genomic_DNA"/>
</dbReference>
<feature type="signal peptide" evidence="1">
    <location>
        <begin position="1"/>
        <end position="18"/>
    </location>
</feature>
<name>A0A5J4WSA5_9EUKA</name>
<dbReference type="InterPro" id="IPR011050">
    <property type="entry name" value="Pectin_lyase_fold/virulence"/>
</dbReference>
<reference evidence="2 3" key="1">
    <citation type="submission" date="2019-03" db="EMBL/GenBank/DDBJ databases">
        <title>Single cell metagenomics reveals metabolic interactions within the superorganism composed of flagellate Streblomastix strix and complex community of Bacteroidetes bacteria on its surface.</title>
        <authorList>
            <person name="Treitli S.C."/>
            <person name="Kolisko M."/>
            <person name="Husnik F."/>
            <person name="Keeling P."/>
            <person name="Hampl V."/>
        </authorList>
    </citation>
    <scope>NUCLEOTIDE SEQUENCE [LARGE SCALE GENOMIC DNA]</scope>
    <source>
        <strain evidence="2">ST1C</strain>
    </source>
</reference>
<sequence>MILRLVILVATYIIATKALGNCDLSRKIYRQKHQMNTGSTTWNNEDFVSISDPSNKNFRFTYDEGLTSTIGTFIQTNVVNCEYFEVGSTRTQPLFESTDGTMNLMNVYLHDVILEDCSLIIITGYSVSSSADLKVDILLSHFERISLHNTPDYVPCCVILIKVPDMLNYNSQNISIPVCIFNSITAGKTEDPEFHMTAASDYAPIMITYDDYPEPQTSKCNSNVTILETIFISTHGSHTGAIDIRGSIGQVNIQGSVFSKTVADDGVRFTTGASYGNVMYVGGNESIQNMASEFIRQSRSDSDTPRLTAEESPDLGIFDYLIPDFQQTLVVSKSGSDSTGIGTEQSPLLSVDTAFSLCNPKKLALVEKLVDMEEYPINVIVKAGLYVEAIIEIISERITLKGEGIDVTKIRNDIYAFQNPTTIIQLKQDNIECQMEIMDITFEQDCFTPPIGDQPLLVIDYGLINLQRCSFTQVDSTRYHLSPYFRNNVKETILSNVIFTNGNFSSDNSVSAVEVVSGGGLRLERCQFINISGQSLKADLSETFSDLILRDCKFLQCKNTIAGFTVLVTNSATADFANQKIQSILKSPISTFTRCEFTGNTGDCDVKFQGNLMIIGFVQCKFGSIANITYSNEWANQQGDEIKSYSFGEQSTYSQNETIVVSTAGTSIRSITQAIDQKTQGGQSQLTLQIGSGTWEDDGLMIGARSISFEGSGINETLLMNKITTRIWLACVIGGRLNIRNSGLRQASAQEYYGGMLILRGDGTIELSTVVIRQREQSLNQSSNTIYTTSGDINITNCSFERASFINRLSPPSYSAAIYCEDKFGSLSVVQTNISQQYTSLINPPTGDDLRLQNNIEYGSGCIVILNAQNLKFQECNFIQNQGWRTGVVNIQQMRKSWISPEIDPDSNSPKLSIKQCKFEDNYAIKERTIQDITLKRYIGNDMILDHQYTKNSIIQSFDSSSSSSPVPKVGSQHKQFAVGVFDYILFTRRTADISYASLNGKDQLTGTSGNYSDPLRTIEYAAFYTTSSQLRQSQIYVFPGVFNEKQIFVGGHSLQITGTKVGSIEPTSVQSQSDKPGLSIIQNSEQTDDDLIQVFNGILTLQLLIIRIDNSDDLSKLFSAIVIHGQLASATIDYCDFRTTNSKGFLDRDFLMLDKGGNLTMRFSQAVKIFENYRPVLCIDVSEKSNFLLQQCNITSCEIYDPTSSVIHLLYYTGGTATIDQCQFRYNTAVTPEYIGNRPIAGSILIQLCESYLSTSYRPESQQQQLNSTRVLTIRDCRFDSNIGDCGGSVVVSGTRSLLSEERIIFTRCQFENNVASSYYMYPDDPRGNDIYFYVWGMHY</sequence>
<gene>
    <name evidence="2" type="ORF">EZS28_007496</name>
</gene>
<dbReference type="Proteomes" id="UP000324800">
    <property type="component" value="Unassembled WGS sequence"/>
</dbReference>
<keyword evidence="1" id="KW-0732">Signal</keyword>